<organism evidence="6">
    <name type="scientific">Dipodfec virus RodF1_13</name>
    <dbReference type="NCBI Taxonomy" id="2929291"/>
    <lineage>
        <taxon>Viruses</taxon>
        <taxon>Monodnaviria</taxon>
        <taxon>Sangervirae</taxon>
        <taxon>Phixviricota</taxon>
        <taxon>Malgrandaviricetes</taxon>
        <taxon>Petitvirales</taxon>
        <taxon>Microviridae</taxon>
    </lineage>
</organism>
<evidence type="ECO:0000256" key="1">
    <source>
        <dbReference type="ARBA" id="ARBA00004328"/>
    </source>
</evidence>
<sequence>MKSFNDLKENLQLDLPRGGFDNSQTVKFTSKNGELLPILTLDVVPGGEYRIRVDADSRLQPASSPAMIRMREYYDFFFVPFNQLYRDSENVLLLNSENLQFAASPTSNTRHSEYLPCFKSSYLYRFSKAEASSAYPNRLRIFSDLQSDVYQTDIFGFNLWPLSAKLCNFIGTPYMNTTFIKAIEAGGKGANAPGTFIFVGDVSDPLPSENPDYSKILFKDLPYYGGPSSFDRLISALPFAAYQKIYFDFYRNEHWEPSDPKCYNFDYISSTLSTPLPVFDISSNVKSSPTSNILTLRYANRQDDIFFGVVPSPVGSSFSQVSQPVYSMSFDSSVSSGLIIDKVASEILKSNPIRYSGLIHDSSFNAGTSAPVGFKTFYTDDSSPYFPTPYGLSANSKFSYNPIEGGPSQAGFSIQELRFTTALQRYYEVIGNSSHDLITQMNKQFNATLSPRDARLVEYLGGFTADLSVNQIVNTNLADPESETQIKGTASSFLKSGEIVYTPNCHGYLMCIYHSQVLPDYSLNNFAPHLLRIFPFDFAIPQFSSLGFEPLPIDFLDSRFSGYFGFQSRYVSYKTGVDRILGDLRESMSNWVASYNFLEDSNITSFSLSNGSINVRYDLNYSFFKCNPHDLDHVLMMIADSYVQTDQVITRAQFSVQSVLPLSVSGLPY</sequence>
<comment type="subcellular location">
    <subcellularLocation>
        <location evidence="1">Virion</location>
    </subcellularLocation>
</comment>
<accession>A0A976N2K1</accession>
<keyword evidence="4" id="KW-0167">Capsid protein</keyword>
<dbReference type="InterPro" id="IPR037002">
    <property type="entry name" value="Microviridae_protein_F_sf"/>
</dbReference>
<evidence type="ECO:0000256" key="4">
    <source>
        <dbReference type="ARBA" id="ARBA00022561"/>
    </source>
</evidence>
<dbReference type="InterPro" id="IPR016184">
    <property type="entry name" value="Capsid/spike_ssDNA_virus"/>
</dbReference>
<evidence type="ECO:0000313" key="6">
    <source>
        <dbReference type="EMBL" id="UPW42037.1"/>
    </source>
</evidence>
<name>A0A976N2K1_9VIRU</name>
<dbReference type="Pfam" id="PF02305">
    <property type="entry name" value="Phage_F"/>
    <property type="match status" value="2"/>
</dbReference>
<evidence type="ECO:0000256" key="3">
    <source>
        <dbReference type="ARBA" id="ARBA00022431"/>
    </source>
</evidence>
<dbReference type="InterPro" id="IPR003514">
    <property type="entry name" value="Microviridae_protein_F"/>
</dbReference>
<dbReference type="Gene3D" id="2.60.169.10">
    <property type="entry name" value="Microviridae F protein"/>
    <property type="match status" value="2"/>
</dbReference>
<dbReference type="SUPFAM" id="SSF88645">
    <property type="entry name" value="ssDNA viruses"/>
    <property type="match status" value="1"/>
</dbReference>
<keyword evidence="5" id="KW-0946">Virion</keyword>
<proteinExistence type="inferred from homology"/>
<evidence type="ECO:0000256" key="2">
    <source>
        <dbReference type="ARBA" id="ARBA00009963"/>
    </source>
</evidence>
<reference evidence="6" key="1">
    <citation type="submission" date="2022-02" db="EMBL/GenBank/DDBJ databases">
        <title>Towards deciphering the DNA virus diversity associated with rodent species in the families Cricetidae and Heteromyidae.</title>
        <authorList>
            <person name="Lund M."/>
            <person name="Larsen B.B."/>
            <person name="Gryseels S."/>
            <person name="Kraberger S."/>
            <person name="Rowsey D.M."/>
            <person name="Steger L."/>
            <person name="Yule K.M."/>
            <person name="Upham N.S."/>
            <person name="Worobey M."/>
            <person name="Van Doorslaer K."/>
            <person name="Varsani A."/>
        </authorList>
    </citation>
    <scope>NUCLEOTIDE SEQUENCE</scope>
    <source>
        <strain evidence="6">NeonRodF1_13</strain>
    </source>
</reference>
<dbReference type="GO" id="GO:0039615">
    <property type="term" value="C:T=1 icosahedral viral capsid"/>
    <property type="evidence" value="ECO:0007669"/>
    <property type="project" value="UniProtKB-KW"/>
</dbReference>
<dbReference type="GO" id="GO:0005198">
    <property type="term" value="F:structural molecule activity"/>
    <property type="evidence" value="ECO:0007669"/>
    <property type="project" value="InterPro"/>
</dbReference>
<protein>
    <submittedName>
        <fullName evidence="6">Major capsid protein</fullName>
    </submittedName>
</protein>
<comment type="similarity">
    <text evidence="2">Belongs to the microviridae F protein family.</text>
</comment>
<evidence type="ECO:0000256" key="5">
    <source>
        <dbReference type="ARBA" id="ARBA00022844"/>
    </source>
</evidence>
<keyword evidence="3" id="KW-1140">T=1 icosahedral capsid protein</keyword>
<dbReference type="EMBL" id="OM869713">
    <property type="protein sequence ID" value="UPW42037.1"/>
    <property type="molecule type" value="Genomic_DNA"/>
</dbReference>